<dbReference type="SUPFAM" id="SSF55658">
    <property type="entry name" value="L9 N-domain-like"/>
    <property type="match status" value="1"/>
</dbReference>
<dbReference type="InterPro" id="IPR020594">
    <property type="entry name" value="Ribosomal_bL9_bac/chp"/>
</dbReference>
<dbReference type="EMBL" id="KX284710">
    <property type="protein sequence ID" value="AOM64638.1"/>
    <property type="molecule type" value="Genomic_DNA"/>
</dbReference>
<keyword evidence="5" id="KW-0687">Ribonucleoprotein</keyword>
<dbReference type="SUPFAM" id="SSF55653">
    <property type="entry name" value="Ribosomal protein L9 C-domain"/>
    <property type="match status" value="1"/>
</dbReference>
<evidence type="ECO:0000313" key="8">
    <source>
        <dbReference type="EMBL" id="AOM64638.1"/>
    </source>
</evidence>
<dbReference type="InterPro" id="IPR036791">
    <property type="entry name" value="Ribosomal_bL9_C_sf"/>
</dbReference>
<dbReference type="PROSITE" id="PS00651">
    <property type="entry name" value="RIBOSOMAL_L9"/>
    <property type="match status" value="1"/>
</dbReference>
<dbReference type="Gene3D" id="3.10.430.100">
    <property type="entry name" value="Ribosomal protein L9, C-terminal domain"/>
    <property type="match status" value="1"/>
</dbReference>
<keyword evidence="3" id="KW-0694">RNA-binding</keyword>
<name>A0A1C9C8C6_9FLOR</name>
<keyword evidence="4 8" id="KW-0689">Ribosomal protein</keyword>
<protein>
    <recommendedName>
        <fullName evidence="6">50S ribosomal protein L9, chloroplastic</fullName>
    </recommendedName>
</protein>
<geneLocation type="plastid" evidence="8"/>
<dbReference type="NCBIfam" id="TIGR00158">
    <property type="entry name" value="L9"/>
    <property type="match status" value="1"/>
</dbReference>
<dbReference type="InterPro" id="IPR020070">
    <property type="entry name" value="Ribosomal_bL9_N"/>
</dbReference>
<evidence type="ECO:0000256" key="4">
    <source>
        <dbReference type="ARBA" id="ARBA00022980"/>
    </source>
</evidence>
<evidence type="ECO:0000256" key="5">
    <source>
        <dbReference type="ARBA" id="ARBA00023274"/>
    </source>
</evidence>
<dbReference type="PANTHER" id="PTHR21368">
    <property type="entry name" value="50S RIBOSOMAL PROTEIN L9"/>
    <property type="match status" value="1"/>
</dbReference>
<dbReference type="GO" id="GO:0006412">
    <property type="term" value="P:translation"/>
    <property type="evidence" value="ECO:0007669"/>
    <property type="project" value="InterPro"/>
</dbReference>
<dbReference type="InterPro" id="IPR000244">
    <property type="entry name" value="Ribosomal_bL9"/>
</dbReference>
<dbReference type="GO" id="GO:0005840">
    <property type="term" value="C:ribosome"/>
    <property type="evidence" value="ECO:0007669"/>
    <property type="project" value="UniProtKB-KW"/>
</dbReference>
<dbReference type="InterPro" id="IPR020069">
    <property type="entry name" value="Ribosomal_bL9_C"/>
</dbReference>
<evidence type="ECO:0000256" key="6">
    <source>
        <dbReference type="ARBA" id="ARBA00035427"/>
    </source>
</evidence>
<keyword evidence="8" id="KW-0934">Plastid</keyword>
<evidence type="ECO:0000256" key="1">
    <source>
        <dbReference type="ARBA" id="ARBA00010605"/>
    </source>
</evidence>
<comment type="similarity">
    <text evidence="1">Belongs to the bacterial ribosomal protein bL9 family.</text>
</comment>
<dbReference type="GO" id="GO:1990904">
    <property type="term" value="C:ribonucleoprotein complex"/>
    <property type="evidence" value="ECO:0007669"/>
    <property type="project" value="UniProtKB-KW"/>
</dbReference>
<dbReference type="Pfam" id="PF03948">
    <property type="entry name" value="Ribosomal_L9_C"/>
    <property type="match status" value="1"/>
</dbReference>
<dbReference type="InterPro" id="IPR009027">
    <property type="entry name" value="Ribosomal_bL9/RNase_H1_N"/>
</dbReference>
<sequence length="157" mass="18232">MRKKIQVIIEKTNKKLGKKGSIIKVSQGYALNYLIPNNLAQFATKGKIKHINMLQKLEEEKLQEQYNKAYEVQKNLAEVAKISIKKKYGEQQQIFGSINEKEIIEEIFNYTGEKLEKKQISLPEIKKLGIFNIEIQIFNDIITNLKLQVLPEDININ</sequence>
<dbReference type="InterPro" id="IPR036935">
    <property type="entry name" value="Ribosomal_bL9_N_sf"/>
</dbReference>
<reference evidence="8" key="1">
    <citation type="journal article" date="2016" name="BMC Biol.">
        <title>Parallel evolution of highly conserved plastid genome architecture in red seaweeds and seed plants.</title>
        <authorList>
            <person name="Lee J."/>
            <person name="Cho C.H."/>
            <person name="Park S.I."/>
            <person name="Choi J.W."/>
            <person name="Song H.S."/>
            <person name="West J.A."/>
            <person name="Bhattacharya D."/>
            <person name="Yoon H.S."/>
        </authorList>
    </citation>
    <scope>NUCLEOTIDE SEQUENCE</scope>
</reference>
<evidence type="ECO:0000256" key="3">
    <source>
        <dbReference type="ARBA" id="ARBA00022884"/>
    </source>
</evidence>
<dbReference type="Gene3D" id="3.40.5.10">
    <property type="entry name" value="Ribosomal protein L9, N-terminal domain"/>
    <property type="match status" value="1"/>
</dbReference>
<dbReference type="AlphaFoldDB" id="A0A1C9C8C6"/>
<gene>
    <name evidence="8" type="primary">rpl9</name>
    <name evidence="8" type="ORF">Riqu_159</name>
</gene>
<evidence type="ECO:0000256" key="2">
    <source>
        <dbReference type="ARBA" id="ARBA00022730"/>
    </source>
</evidence>
<organism evidence="8">
    <name type="scientific">Riquetophycus sp</name>
    <dbReference type="NCBI Taxonomy" id="1897556"/>
    <lineage>
        <taxon>Eukaryota</taxon>
        <taxon>Rhodophyta</taxon>
        <taxon>Florideophyceae</taxon>
        <taxon>Rhodymeniophycidae</taxon>
        <taxon>Peyssonneliales</taxon>
        <taxon>Peyssonneliaceae</taxon>
        <taxon>Riquetophycus</taxon>
    </lineage>
</organism>
<keyword evidence="2" id="KW-0699">rRNA-binding</keyword>
<proteinExistence type="inferred from homology"/>
<dbReference type="GO" id="GO:0019843">
    <property type="term" value="F:rRNA binding"/>
    <property type="evidence" value="ECO:0007669"/>
    <property type="project" value="UniProtKB-KW"/>
</dbReference>
<evidence type="ECO:0000259" key="7">
    <source>
        <dbReference type="PROSITE" id="PS00651"/>
    </source>
</evidence>
<dbReference type="GO" id="GO:0003735">
    <property type="term" value="F:structural constituent of ribosome"/>
    <property type="evidence" value="ECO:0007669"/>
    <property type="project" value="InterPro"/>
</dbReference>
<feature type="domain" description="Ribosomal protein L9" evidence="7">
    <location>
        <begin position="17"/>
        <end position="44"/>
    </location>
</feature>
<dbReference type="HAMAP" id="MF_00503">
    <property type="entry name" value="Ribosomal_bL9"/>
    <property type="match status" value="1"/>
</dbReference>
<accession>A0A1C9C8C6</accession>
<dbReference type="Pfam" id="PF01281">
    <property type="entry name" value="Ribosomal_L9_N"/>
    <property type="match status" value="1"/>
</dbReference>